<accession>Q6Z1D9</accession>
<feature type="compositionally biased region" description="Low complexity" evidence="1">
    <location>
        <begin position="27"/>
        <end position="36"/>
    </location>
</feature>
<evidence type="ECO:0000313" key="4">
    <source>
        <dbReference type="Proteomes" id="UP000000763"/>
    </source>
</evidence>
<evidence type="ECO:0000313" key="2">
    <source>
        <dbReference type="EMBL" id="BAD15622.1"/>
    </source>
</evidence>
<feature type="compositionally biased region" description="Low complexity" evidence="1">
    <location>
        <begin position="221"/>
        <end position="252"/>
    </location>
</feature>
<dbReference type="Proteomes" id="UP000000763">
    <property type="component" value="Chromosome 8"/>
</dbReference>
<sequence length="283" mass="29925">MPPPWLLPLPKPPTVGAHMSVPPPTSSSPAETAIAAHVAPDSGLSRSRPCAQTTWDQFPSTPSTKSPTFPQFLAPNRAPTPLTLSSTSPAVAAPNSPLPGSPLLPRAIKSHPVLSSSVSPSSPEVLAPSPVRARAPPLTTVPQPPLGCRLPPPKSPLQRVPEAPPPLLPPAASRRLFDRRRPMPPPPSASQERELPRQPLPVTGIPPELGSPRSPMSFTISSSSGRRFSLRRNSLPYPNLPSLFPRSFRPPSAGSRSRNTAGPPLPCHPEEPPPPSRHLLAVA</sequence>
<feature type="compositionally biased region" description="Low complexity" evidence="1">
    <location>
        <begin position="103"/>
        <end position="131"/>
    </location>
</feature>
<proteinExistence type="predicted"/>
<feature type="compositionally biased region" description="Low complexity" evidence="1">
    <location>
        <begin position="57"/>
        <end position="72"/>
    </location>
</feature>
<feature type="compositionally biased region" description="Pro residues" evidence="1">
    <location>
        <begin position="1"/>
        <end position="13"/>
    </location>
</feature>
<reference evidence="4" key="4">
    <citation type="journal article" date="2008" name="Nucleic Acids Res.">
        <title>The rice annotation project database (RAP-DB): 2008 update.</title>
        <authorList>
            <consortium name="The rice annotation project (RAP)"/>
        </authorList>
    </citation>
    <scope>GENOME REANNOTATION</scope>
    <source>
        <strain evidence="4">cv. Nipponbare</strain>
    </source>
</reference>
<reference evidence="2" key="1">
    <citation type="submission" date="2002-01" db="EMBL/GenBank/DDBJ databases">
        <title>Oryza sativa nipponbare(GA3) genomic DNA, chromosome 8, BAC clone:OJ1122_A12.</title>
        <authorList>
            <person name="Sasaki T."/>
            <person name="Matsumoto T."/>
            <person name="Yamamoto K."/>
        </authorList>
    </citation>
    <scope>NUCLEOTIDE SEQUENCE</scope>
</reference>
<feature type="compositionally biased region" description="Pro residues" evidence="1">
    <location>
        <begin position="142"/>
        <end position="155"/>
    </location>
</feature>
<protein>
    <submittedName>
        <fullName evidence="3">Plus agglutinin-like protein</fullName>
    </submittedName>
</protein>
<evidence type="ECO:0000256" key="1">
    <source>
        <dbReference type="SAM" id="MobiDB-lite"/>
    </source>
</evidence>
<dbReference type="EMBL" id="AP005440">
    <property type="protein sequence ID" value="BAD16184.1"/>
    <property type="molecule type" value="Genomic_DNA"/>
</dbReference>
<feature type="region of interest" description="Disordered" evidence="1">
    <location>
        <begin position="1"/>
        <end position="283"/>
    </location>
</feature>
<evidence type="ECO:0000313" key="3">
    <source>
        <dbReference type="EMBL" id="BAD16184.1"/>
    </source>
</evidence>
<reference evidence="3" key="2">
    <citation type="submission" date="2002-06" db="EMBL/GenBank/DDBJ databases">
        <title>Oryza sativa nipponbare(GA3) genomic DNA, chromosome 8, BAC clone:OSJNBa0056D04.</title>
        <authorList>
            <person name="Sasaki T."/>
            <person name="Matsumoto T."/>
            <person name="Katayose Y."/>
        </authorList>
    </citation>
    <scope>NUCLEOTIDE SEQUENCE</scope>
</reference>
<feature type="compositionally biased region" description="Pro residues" evidence="1">
    <location>
        <begin position="263"/>
        <end position="276"/>
    </location>
</feature>
<name>Q6Z1D9_ORYSJ</name>
<reference evidence="4" key="3">
    <citation type="journal article" date="2005" name="Nature">
        <title>The map-based sequence of the rice genome.</title>
        <authorList>
            <consortium name="International rice genome sequencing project (IRGSP)"/>
            <person name="Matsumoto T."/>
            <person name="Wu J."/>
            <person name="Kanamori H."/>
            <person name="Katayose Y."/>
            <person name="Fujisawa M."/>
            <person name="Namiki N."/>
            <person name="Mizuno H."/>
            <person name="Yamamoto K."/>
            <person name="Antonio B.A."/>
            <person name="Baba T."/>
            <person name="Sakata K."/>
            <person name="Nagamura Y."/>
            <person name="Aoki H."/>
            <person name="Arikawa K."/>
            <person name="Arita K."/>
            <person name="Bito T."/>
            <person name="Chiden Y."/>
            <person name="Fujitsuka N."/>
            <person name="Fukunaka R."/>
            <person name="Hamada M."/>
            <person name="Harada C."/>
            <person name="Hayashi A."/>
            <person name="Hijishita S."/>
            <person name="Honda M."/>
            <person name="Hosokawa S."/>
            <person name="Ichikawa Y."/>
            <person name="Idonuma A."/>
            <person name="Iijima M."/>
            <person name="Ikeda M."/>
            <person name="Ikeno M."/>
            <person name="Ito K."/>
            <person name="Ito S."/>
            <person name="Ito T."/>
            <person name="Ito Y."/>
            <person name="Ito Y."/>
            <person name="Iwabuchi A."/>
            <person name="Kamiya K."/>
            <person name="Karasawa W."/>
            <person name="Kurita K."/>
            <person name="Katagiri S."/>
            <person name="Kikuta A."/>
            <person name="Kobayashi H."/>
            <person name="Kobayashi N."/>
            <person name="Machita K."/>
            <person name="Maehara T."/>
            <person name="Masukawa M."/>
            <person name="Mizubayashi T."/>
            <person name="Mukai Y."/>
            <person name="Nagasaki H."/>
            <person name="Nagata Y."/>
            <person name="Naito S."/>
            <person name="Nakashima M."/>
            <person name="Nakama Y."/>
            <person name="Nakamichi Y."/>
            <person name="Nakamura M."/>
            <person name="Meguro A."/>
            <person name="Negishi M."/>
            <person name="Ohta I."/>
            <person name="Ohta T."/>
            <person name="Okamoto M."/>
            <person name="Ono N."/>
            <person name="Saji S."/>
            <person name="Sakaguchi M."/>
            <person name="Sakai K."/>
            <person name="Shibata M."/>
            <person name="Shimokawa T."/>
            <person name="Song J."/>
            <person name="Takazaki Y."/>
            <person name="Terasawa K."/>
            <person name="Tsugane M."/>
            <person name="Tsuji K."/>
            <person name="Ueda S."/>
            <person name="Waki K."/>
            <person name="Yamagata H."/>
            <person name="Yamamoto M."/>
            <person name="Yamamoto S."/>
            <person name="Yamane H."/>
            <person name="Yoshiki S."/>
            <person name="Yoshihara R."/>
            <person name="Yukawa K."/>
            <person name="Zhong H."/>
            <person name="Yano M."/>
            <person name="Yuan Q."/>
            <person name="Ouyang S."/>
            <person name="Liu J."/>
            <person name="Jones K.M."/>
            <person name="Gansberger K."/>
            <person name="Moffat K."/>
            <person name="Hill J."/>
            <person name="Bera J."/>
            <person name="Fadrosh D."/>
            <person name="Jin S."/>
            <person name="Johri S."/>
            <person name="Kim M."/>
            <person name="Overton L."/>
            <person name="Reardon M."/>
            <person name="Tsitrin T."/>
            <person name="Vuong H."/>
            <person name="Weaver B."/>
            <person name="Ciecko A."/>
            <person name="Tallon L."/>
            <person name="Jackson J."/>
            <person name="Pai G."/>
            <person name="Aken S.V."/>
            <person name="Utterback T."/>
            <person name="Reidmuller S."/>
            <person name="Feldblyum T."/>
            <person name="Hsiao J."/>
            <person name="Zismann V."/>
            <person name="Iobst S."/>
            <person name="de Vazeille A.R."/>
            <person name="Buell C.R."/>
            <person name="Ying K."/>
            <person name="Li Y."/>
            <person name="Lu T."/>
            <person name="Huang Y."/>
            <person name="Zhao Q."/>
            <person name="Feng Q."/>
            <person name="Zhang L."/>
            <person name="Zhu J."/>
            <person name="Weng Q."/>
            <person name="Mu J."/>
            <person name="Lu Y."/>
            <person name="Fan D."/>
            <person name="Liu Y."/>
            <person name="Guan J."/>
            <person name="Zhang Y."/>
            <person name="Yu S."/>
            <person name="Liu X."/>
            <person name="Zhang Y."/>
            <person name="Hong G."/>
            <person name="Han B."/>
            <person name="Choisne N."/>
            <person name="Demange N."/>
            <person name="Orjeda G."/>
            <person name="Samain S."/>
            <person name="Cattolico L."/>
            <person name="Pelletier E."/>
            <person name="Couloux A."/>
            <person name="Segurens B."/>
            <person name="Wincker P."/>
            <person name="D'Hont A."/>
            <person name="Scarpelli C."/>
            <person name="Weissenbach J."/>
            <person name="Salanoubat M."/>
            <person name="Quetier F."/>
            <person name="Yu Y."/>
            <person name="Kim H.R."/>
            <person name="Rambo T."/>
            <person name="Currie J."/>
            <person name="Collura K."/>
            <person name="Luo M."/>
            <person name="Yang T."/>
            <person name="Ammiraju J.S.S."/>
            <person name="Engler F."/>
            <person name="Soderlund C."/>
            <person name="Wing R.A."/>
            <person name="Palmer L.E."/>
            <person name="de la Bastide M."/>
            <person name="Spiegel L."/>
            <person name="Nascimento L."/>
            <person name="Zutavern T."/>
            <person name="O'Shaughnessy A."/>
            <person name="Dike S."/>
            <person name="Dedhia N."/>
            <person name="Preston R."/>
            <person name="Balija V."/>
            <person name="McCombie W.R."/>
            <person name="Chow T."/>
            <person name="Chen H."/>
            <person name="Chung M."/>
            <person name="Chen C."/>
            <person name="Shaw J."/>
            <person name="Wu H."/>
            <person name="Hsiao K."/>
            <person name="Chao Y."/>
            <person name="Chu M."/>
            <person name="Cheng C."/>
            <person name="Hour A."/>
            <person name="Lee P."/>
            <person name="Lin S."/>
            <person name="Lin Y."/>
            <person name="Liou J."/>
            <person name="Liu S."/>
            <person name="Hsing Y."/>
            <person name="Raghuvanshi S."/>
            <person name="Mohanty A."/>
            <person name="Bharti A.K."/>
            <person name="Gaur A."/>
            <person name="Gupta V."/>
            <person name="Kumar D."/>
            <person name="Ravi V."/>
            <person name="Vij S."/>
            <person name="Kapur A."/>
            <person name="Khurana P."/>
            <person name="Khurana P."/>
            <person name="Khurana J.P."/>
            <person name="Tyagi A.K."/>
            <person name="Gaikwad K."/>
            <person name="Singh A."/>
            <person name="Dalal V."/>
            <person name="Srivastava S."/>
            <person name="Dixit A."/>
            <person name="Pal A.K."/>
            <person name="Ghazi I.A."/>
            <person name="Yadav M."/>
            <person name="Pandit A."/>
            <person name="Bhargava A."/>
            <person name="Sureshbabu K."/>
            <person name="Batra K."/>
            <person name="Sharma T.R."/>
            <person name="Mohapatra T."/>
            <person name="Singh N.K."/>
            <person name="Messing J."/>
            <person name="Nelson A.B."/>
            <person name="Fuks G."/>
            <person name="Kavchok S."/>
            <person name="Keizer G."/>
            <person name="Linton E."/>
            <person name="Llaca V."/>
            <person name="Song R."/>
            <person name="Tanyolac B."/>
            <person name="Young S."/>
            <person name="Ho-Il K."/>
            <person name="Hahn J.H."/>
            <person name="Sangsakoo G."/>
            <person name="Vanavichit A."/>
            <person name="de Mattos Luiz.A.T."/>
            <person name="Zimmer P.D."/>
            <person name="Malone G."/>
            <person name="Dellagostin O."/>
            <person name="de Oliveira A.C."/>
            <person name="Bevan M."/>
            <person name="Bancroft I."/>
            <person name="Minx P."/>
            <person name="Cordum H."/>
            <person name="Wilson R."/>
            <person name="Cheng Z."/>
            <person name="Jin W."/>
            <person name="Jiang J."/>
            <person name="Leong S.A."/>
            <person name="Iwama H."/>
            <person name="Gojobori T."/>
            <person name="Itoh T."/>
            <person name="Niimura Y."/>
            <person name="Fujii Y."/>
            <person name="Habara T."/>
            <person name="Sakai H."/>
            <person name="Sato Y."/>
            <person name="Wilson G."/>
            <person name="Kumar K."/>
            <person name="McCouch S."/>
            <person name="Juretic N."/>
            <person name="Hoen D."/>
            <person name="Wright S."/>
            <person name="Bruskiewich R."/>
            <person name="Bureau T."/>
            <person name="Miyao A."/>
            <person name="Hirochika H."/>
            <person name="Nishikawa T."/>
            <person name="Kadowaki K."/>
            <person name="Sugiura M."/>
            <person name="Burr B."/>
            <person name="Sasaki T."/>
        </authorList>
    </citation>
    <scope>NUCLEOTIDE SEQUENCE [LARGE SCALE GENOMIC DNA]</scope>
    <source>
        <strain evidence="4">cv. Nipponbare</strain>
    </source>
</reference>
<dbReference type="EMBL" id="AP004646">
    <property type="protein sequence ID" value="BAD15622.1"/>
    <property type="molecule type" value="Genomic_DNA"/>
</dbReference>
<dbReference type="AlphaFoldDB" id="Q6Z1D9"/>
<organism evidence="3 4">
    <name type="scientific">Oryza sativa subsp. japonica</name>
    <name type="common">Rice</name>
    <dbReference type="NCBI Taxonomy" id="39947"/>
    <lineage>
        <taxon>Eukaryota</taxon>
        <taxon>Viridiplantae</taxon>
        <taxon>Streptophyta</taxon>
        <taxon>Embryophyta</taxon>
        <taxon>Tracheophyta</taxon>
        <taxon>Spermatophyta</taxon>
        <taxon>Magnoliopsida</taxon>
        <taxon>Liliopsida</taxon>
        <taxon>Poales</taxon>
        <taxon>Poaceae</taxon>
        <taxon>BOP clade</taxon>
        <taxon>Oryzoideae</taxon>
        <taxon>Oryzeae</taxon>
        <taxon>Oryzinae</taxon>
        <taxon>Oryza</taxon>
        <taxon>Oryza sativa</taxon>
    </lineage>
</organism>
<gene>
    <name evidence="2" type="ORF">OJ1122_A12.29</name>
    <name evidence="3" type="ORF">OSJNBa0056D04.44</name>
</gene>